<dbReference type="InterPro" id="IPR051011">
    <property type="entry name" value="Metal_resp_trans_reg"/>
</dbReference>
<dbReference type="GO" id="GO:0003677">
    <property type="term" value="F:DNA binding"/>
    <property type="evidence" value="ECO:0007669"/>
    <property type="project" value="UniProtKB-KW"/>
</dbReference>
<protein>
    <submittedName>
        <fullName evidence="1">DNA-binding transcriptional ArsR family regulator</fullName>
    </submittedName>
</protein>
<dbReference type="RefSeq" id="WP_209641993.1">
    <property type="nucleotide sequence ID" value="NZ_JAGINW010000001.1"/>
</dbReference>
<dbReference type="Proteomes" id="UP001519332">
    <property type="component" value="Unassembled WGS sequence"/>
</dbReference>
<evidence type="ECO:0000313" key="1">
    <source>
        <dbReference type="EMBL" id="MBP2324700.1"/>
    </source>
</evidence>
<gene>
    <name evidence="1" type="ORF">JOF56_005085</name>
</gene>
<name>A0ABS4TJV6_9PSEU</name>
<dbReference type="Pfam" id="PF12840">
    <property type="entry name" value="HTH_20"/>
    <property type="match status" value="1"/>
</dbReference>
<dbReference type="PANTHER" id="PTHR43132:SF8">
    <property type="entry name" value="HTH-TYPE TRANSCRIPTIONAL REGULATOR KMTR"/>
    <property type="match status" value="1"/>
</dbReference>
<keyword evidence="2" id="KW-1185">Reference proteome</keyword>
<dbReference type="Gene3D" id="1.10.10.10">
    <property type="entry name" value="Winged helix-like DNA-binding domain superfamily/Winged helix DNA-binding domain"/>
    <property type="match status" value="1"/>
</dbReference>
<comment type="caution">
    <text evidence="1">The sequence shown here is derived from an EMBL/GenBank/DDBJ whole genome shotgun (WGS) entry which is preliminary data.</text>
</comment>
<organism evidence="1 2">
    <name type="scientific">Kibdelosporangium banguiense</name>
    <dbReference type="NCBI Taxonomy" id="1365924"/>
    <lineage>
        <taxon>Bacteria</taxon>
        <taxon>Bacillati</taxon>
        <taxon>Actinomycetota</taxon>
        <taxon>Actinomycetes</taxon>
        <taxon>Pseudonocardiales</taxon>
        <taxon>Pseudonocardiaceae</taxon>
        <taxon>Kibdelosporangium</taxon>
    </lineage>
</organism>
<dbReference type="InterPro" id="IPR011991">
    <property type="entry name" value="ArsR-like_HTH"/>
</dbReference>
<dbReference type="InterPro" id="IPR036388">
    <property type="entry name" value="WH-like_DNA-bd_sf"/>
</dbReference>
<dbReference type="EMBL" id="JAGINW010000001">
    <property type="protein sequence ID" value="MBP2324700.1"/>
    <property type="molecule type" value="Genomic_DNA"/>
</dbReference>
<reference evidence="1 2" key="1">
    <citation type="submission" date="2021-03" db="EMBL/GenBank/DDBJ databases">
        <title>Sequencing the genomes of 1000 actinobacteria strains.</title>
        <authorList>
            <person name="Klenk H.-P."/>
        </authorList>
    </citation>
    <scope>NUCLEOTIDE SEQUENCE [LARGE SCALE GENOMIC DNA]</scope>
    <source>
        <strain evidence="1 2">DSM 46670</strain>
    </source>
</reference>
<dbReference type="CDD" id="cd00090">
    <property type="entry name" value="HTH_ARSR"/>
    <property type="match status" value="1"/>
</dbReference>
<evidence type="ECO:0000313" key="2">
    <source>
        <dbReference type="Proteomes" id="UP001519332"/>
    </source>
</evidence>
<accession>A0ABS4TJV6</accession>
<keyword evidence="1" id="KW-0238">DNA-binding</keyword>
<proteinExistence type="predicted"/>
<sequence length="340" mass="36929">MRIQFTTLDLARTHLADDPDPLWELVNSLQALQSGYDPVTLGRWRRQAAADLREANLGALVRYRLFPVAPHASYFPDLLTPAEGTLGLAEGIDTILHTPRRRLAAEFGRLEAAPGAGAWLDDLRVGRTGAMTELGDLLRAYHRRAIVPYWARLRAGVHRDLAMRRQLLRDGGVERLLDSFRPIMRWRNPVLEFARHPSEREIRLNGRGLRLVPSYFARLNPVTIFDAELPQVVVYPVAHLPGLAGLGPVGSAALAQLLGDTRANVLRAVADGCTTTTLARRANTSLASASRHAAVLRAAGLVMTIRSGASVSHSLTPLGMALLNGGGDPTPVTPASEAGR</sequence>
<dbReference type="InterPro" id="IPR036390">
    <property type="entry name" value="WH_DNA-bd_sf"/>
</dbReference>
<dbReference type="SUPFAM" id="SSF46785">
    <property type="entry name" value="Winged helix' DNA-binding domain"/>
    <property type="match status" value="1"/>
</dbReference>
<dbReference type="PANTHER" id="PTHR43132">
    <property type="entry name" value="ARSENICAL RESISTANCE OPERON REPRESSOR ARSR-RELATED"/>
    <property type="match status" value="1"/>
</dbReference>